<evidence type="ECO:0000313" key="2">
    <source>
        <dbReference type="Proteomes" id="UP000887566"/>
    </source>
</evidence>
<accession>A0A914XC53</accession>
<dbReference type="AlphaFoldDB" id="A0A914XC53"/>
<protein>
    <submittedName>
        <fullName evidence="3">Uncharacterized protein</fullName>
    </submittedName>
</protein>
<feature type="signal peptide" evidence="1">
    <location>
        <begin position="1"/>
        <end position="25"/>
    </location>
</feature>
<organism evidence="2 3">
    <name type="scientific">Plectus sambesii</name>
    <dbReference type="NCBI Taxonomy" id="2011161"/>
    <lineage>
        <taxon>Eukaryota</taxon>
        <taxon>Metazoa</taxon>
        <taxon>Ecdysozoa</taxon>
        <taxon>Nematoda</taxon>
        <taxon>Chromadorea</taxon>
        <taxon>Plectida</taxon>
        <taxon>Plectina</taxon>
        <taxon>Plectoidea</taxon>
        <taxon>Plectidae</taxon>
        <taxon>Plectus</taxon>
    </lineage>
</organism>
<evidence type="ECO:0000256" key="1">
    <source>
        <dbReference type="SAM" id="SignalP"/>
    </source>
</evidence>
<sequence>AAKALSHTALALSLLLDGYTIFTTAREMHRGAGSEFGQQLRHLAGELEKQAEQLNVTRRTLTERRATVLSRVIISTDGIE</sequence>
<reference evidence="3" key="1">
    <citation type="submission" date="2022-11" db="UniProtKB">
        <authorList>
            <consortium name="WormBaseParasite"/>
        </authorList>
    </citation>
    <scope>IDENTIFICATION</scope>
</reference>
<dbReference type="Proteomes" id="UP000887566">
    <property type="component" value="Unplaced"/>
</dbReference>
<feature type="chain" id="PRO_5038114956" evidence="1">
    <location>
        <begin position="26"/>
        <end position="80"/>
    </location>
</feature>
<evidence type="ECO:0000313" key="3">
    <source>
        <dbReference type="WBParaSite" id="PSAMB.scaffold778size41453.g8704.t1"/>
    </source>
</evidence>
<keyword evidence="2" id="KW-1185">Reference proteome</keyword>
<proteinExistence type="predicted"/>
<keyword evidence="1" id="KW-0732">Signal</keyword>
<dbReference type="WBParaSite" id="PSAMB.scaffold778size41453.g8704.t1">
    <property type="protein sequence ID" value="PSAMB.scaffold778size41453.g8704.t1"/>
    <property type="gene ID" value="PSAMB.scaffold778size41453.g8704"/>
</dbReference>
<name>A0A914XC53_9BILA</name>